<sequence>MKYYTRILVYIVLLFFAVGFLQIVGALMVGVGFDEITGSGNELTLMEDTIISYFGLAGTIALFFFAFQKIEEISVPKSFFSTHQLKRDTLLAVITVVSIIGIGTAILLLSNQISLTPLPFDGGIVLTTFLLFVSVSIQEELFCRGLIQKTLMRSIPPYTALAVASFLFALLHAFNPNLSLLGFINLTLSGVLLGLVFMHTENLWFCFVAHLIWNFIQAPFLGFNVSGNEIQSITQIQLYGPSYLTGGKFGYEGSILCTTLSVIAIFILDLYFRKRNKESVRLSDIG</sequence>
<feature type="transmembrane region" description="Helical" evidence="1">
    <location>
        <begin position="50"/>
        <end position="68"/>
    </location>
</feature>
<dbReference type="AlphaFoldDB" id="A0A150X582"/>
<name>A0A150X582_9BACT</name>
<evidence type="ECO:0000313" key="4">
    <source>
        <dbReference type="Proteomes" id="UP000075606"/>
    </source>
</evidence>
<organism evidence="3 4">
    <name type="scientific">Roseivirga spongicola</name>
    <dbReference type="NCBI Taxonomy" id="333140"/>
    <lineage>
        <taxon>Bacteria</taxon>
        <taxon>Pseudomonadati</taxon>
        <taxon>Bacteroidota</taxon>
        <taxon>Cytophagia</taxon>
        <taxon>Cytophagales</taxon>
        <taxon>Roseivirgaceae</taxon>
        <taxon>Roseivirga</taxon>
    </lineage>
</organism>
<dbReference type="GO" id="GO:0004175">
    <property type="term" value="F:endopeptidase activity"/>
    <property type="evidence" value="ECO:0007669"/>
    <property type="project" value="UniProtKB-ARBA"/>
</dbReference>
<keyword evidence="4" id="KW-1185">Reference proteome</keyword>
<keyword evidence="1" id="KW-0812">Transmembrane</keyword>
<evidence type="ECO:0000259" key="2">
    <source>
        <dbReference type="Pfam" id="PF02517"/>
    </source>
</evidence>
<dbReference type="GO" id="GO:0080120">
    <property type="term" value="P:CAAX-box protein maturation"/>
    <property type="evidence" value="ECO:0007669"/>
    <property type="project" value="UniProtKB-ARBA"/>
</dbReference>
<dbReference type="STRING" id="333140.AWW68_14370"/>
<feature type="transmembrane region" description="Helical" evidence="1">
    <location>
        <begin position="155"/>
        <end position="174"/>
    </location>
</feature>
<feature type="transmembrane region" description="Helical" evidence="1">
    <location>
        <begin position="204"/>
        <end position="223"/>
    </location>
</feature>
<dbReference type="Proteomes" id="UP000075606">
    <property type="component" value="Unassembled WGS sequence"/>
</dbReference>
<feature type="transmembrane region" description="Helical" evidence="1">
    <location>
        <begin position="7"/>
        <end position="30"/>
    </location>
</feature>
<reference evidence="3 4" key="1">
    <citation type="submission" date="2016-01" db="EMBL/GenBank/DDBJ databases">
        <title>Genome sequencing of Roseivirga spongicola UST030701-084.</title>
        <authorList>
            <person name="Selvaratnam C."/>
            <person name="Thevarajoo S."/>
            <person name="Goh K.M."/>
            <person name="Ee R."/>
            <person name="Chan K.-G."/>
            <person name="Chong C.S."/>
        </authorList>
    </citation>
    <scope>NUCLEOTIDE SEQUENCE [LARGE SCALE GENOMIC DNA]</scope>
    <source>
        <strain evidence="3 4">UST030701-084</strain>
    </source>
</reference>
<dbReference type="OrthoDB" id="324900at2"/>
<dbReference type="PANTHER" id="PTHR39430:SF1">
    <property type="entry name" value="PROTEASE"/>
    <property type="match status" value="1"/>
</dbReference>
<evidence type="ECO:0000256" key="1">
    <source>
        <dbReference type="SAM" id="Phobius"/>
    </source>
</evidence>
<dbReference type="EMBL" id="LRPC01000028">
    <property type="protein sequence ID" value="KYG73853.1"/>
    <property type="molecule type" value="Genomic_DNA"/>
</dbReference>
<keyword evidence="1" id="KW-0472">Membrane</keyword>
<comment type="caution">
    <text evidence="3">The sequence shown here is derived from an EMBL/GenBank/DDBJ whole genome shotgun (WGS) entry which is preliminary data.</text>
</comment>
<feature type="domain" description="CAAX prenyl protease 2/Lysostaphin resistance protein A-like" evidence="2">
    <location>
        <begin position="124"/>
        <end position="216"/>
    </location>
</feature>
<protein>
    <recommendedName>
        <fullName evidence="2">CAAX prenyl protease 2/Lysostaphin resistance protein A-like domain-containing protein</fullName>
    </recommendedName>
</protein>
<proteinExistence type="predicted"/>
<evidence type="ECO:0000313" key="3">
    <source>
        <dbReference type="EMBL" id="KYG73853.1"/>
    </source>
</evidence>
<feature type="transmembrane region" description="Helical" evidence="1">
    <location>
        <begin position="122"/>
        <end position="143"/>
    </location>
</feature>
<dbReference type="InterPro" id="IPR003675">
    <property type="entry name" value="Rce1/LyrA-like_dom"/>
</dbReference>
<keyword evidence="1" id="KW-1133">Transmembrane helix</keyword>
<dbReference type="PANTHER" id="PTHR39430">
    <property type="entry name" value="MEMBRANE-ASSOCIATED PROTEASE-RELATED"/>
    <property type="match status" value="1"/>
</dbReference>
<dbReference type="Pfam" id="PF02517">
    <property type="entry name" value="Rce1-like"/>
    <property type="match status" value="1"/>
</dbReference>
<feature type="transmembrane region" description="Helical" evidence="1">
    <location>
        <begin position="180"/>
        <end position="197"/>
    </location>
</feature>
<feature type="transmembrane region" description="Helical" evidence="1">
    <location>
        <begin position="89"/>
        <end position="110"/>
    </location>
</feature>
<feature type="transmembrane region" description="Helical" evidence="1">
    <location>
        <begin position="253"/>
        <end position="272"/>
    </location>
</feature>
<gene>
    <name evidence="3" type="ORF">AWW68_14370</name>
</gene>
<dbReference type="RefSeq" id="WP_084375712.1">
    <property type="nucleotide sequence ID" value="NZ_LRPC01000028.1"/>
</dbReference>
<accession>A0A150X582</accession>